<dbReference type="EC" id="3.6.3.-" evidence="9"/>
<evidence type="ECO:0000313" key="11">
    <source>
        <dbReference type="Proteomes" id="UP000095419"/>
    </source>
</evidence>
<dbReference type="Proteomes" id="UP000263754">
    <property type="component" value="Unassembled WGS sequence"/>
</dbReference>
<keyword evidence="4 6" id="KW-1133">Transmembrane helix</keyword>
<reference evidence="10 12" key="2">
    <citation type="submission" date="2018-08" db="EMBL/GenBank/DDBJ databases">
        <title>A genome reference for cultivated species of the human gut microbiota.</title>
        <authorList>
            <person name="Zou Y."/>
            <person name="Xue W."/>
            <person name="Luo G."/>
        </authorList>
    </citation>
    <scope>NUCLEOTIDE SEQUENCE [LARGE SCALE GENOMIC DNA]</scope>
    <source>
        <strain evidence="10 12">TM10-17</strain>
    </source>
</reference>
<feature type="domain" description="ABC3 transporter permease C-terminal" evidence="7">
    <location>
        <begin position="299"/>
        <end position="430"/>
    </location>
</feature>
<reference evidence="9 11" key="1">
    <citation type="submission" date="2015-09" db="EMBL/GenBank/DDBJ databases">
        <authorList>
            <consortium name="Pathogen Informatics"/>
        </authorList>
    </citation>
    <scope>NUCLEOTIDE SEQUENCE [LARGE SCALE GENOMIC DNA]</scope>
    <source>
        <strain evidence="9 11">2789STDY5608791</strain>
    </source>
</reference>
<dbReference type="InterPro" id="IPR050250">
    <property type="entry name" value="Macrolide_Exporter_MacB"/>
</dbReference>
<evidence type="ECO:0000259" key="7">
    <source>
        <dbReference type="Pfam" id="PF02687"/>
    </source>
</evidence>
<accession>A0A174MR96</accession>
<dbReference type="Pfam" id="PF02687">
    <property type="entry name" value="FtsX"/>
    <property type="match status" value="1"/>
</dbReference>
<dbReference type="Proteomes" id="UP000095419">
    <property type="component" value="Unassembled WGS sequence"/>
</dbReference>
<dbReference type="InterPro" id="IPR003838">
    <property type="entry name" value="ABC3_permease_C"/>
</dbReference>
<dbReference type="EMBL" id="CYZF01000011">
    <property type="protein sequence ID" value="CUP37836.1"/>
    <property type="molecule type" value="Genomic_DNA"/>
</dbReference>
<gene>
    <name evidence="9" type="primary">macB_10</name>
    <name evidence="10" type="ORF">DXD90_08065</name>
    <name evidence="9" type="ORF">ERS417307_03567</name>
</gene>
<feature type="transmembrane region" description="Helical" evidence="6">
    <location>
        <begin position="398"/>
        <end position="421"/>
    </location>
</feature>
<evidence type="ECO:0000256" key="6">
    <source>
        <dbReference type="SAM" id="Phobius"/>
    </source>
</evidence>
<proteinExistence type="predicted"/>
<feature type="transmembrane region" description="Helical" evidence="6">
    <location>
        <begin position="21"/>
        <end position="43"/>
    </location>
</feature>
<dbReference type="Pfam" id="PF12704">
    <property type="entry name" value="MacB_PCD"/>
    <property type="match status" value="1"/>
</dbReference>
<keyword evidence="5 6" id="KW-0472">Membrane</keyword>
<dbReference type="EMBL" id="QSOF01000009">
    <property type="protein sequence ID" value="RGI76767.1"/>
    <property type="molecule type" value="Genomic_DNA"/>
</dbReference>
<evidence type="ECO:0000313" key="12">
    <source>
        <dbReference type="Proteomes" id="UP000263754"/>
    </source>
</evidence>
<dbReference type="InterPro" id="IPR025857">
    <property type="entry name" value="MacB_PCD"/>
</dbReference>
<feature type="transmembrane region" description="Helical" evidence="6">
    <location>
        <begin position="349"/>
        <end position="370"/>
    </location>
</feature>
<evidence type="ECO:0000256" key="3">
    <source>
        <dbReference type="ARBA" id="ARBA00022692"/>
    </source>
</evidence>
<feature type="transmembrane region" description="Helical" evidence="6">
    <location>
        <begin position="296"/>
        <end position="317"/>
    </location>
</feature>
<evidence type="ECO:0000256" key="1">
    <source>
        <dbReference type="ARBA" id="ARBA00004651"/>
    </source>
</evidence>
<feature type="domain" description="MacB-like periplasmic core" evidence="8">
    <location>
        <begin position="28"/>
        <end position="251"/>
    </location>
</feature>
<keyword evidence="2" id="KW-1003">Cell membrane</keyword>
<evidence type="ECO:0000259" key="8">
    <source>
        <dbReference type="Pfam" id="PF12704"/>
    </source>
</evidence>
<protein>
    <submittedName>
        <fullName evidence="9 10">ABC transporter permease</fullName>
        <ecNumber evidence="9">3.6.3.-</ecNumber>
    </submittedName>
</protein>
<comment type="subcellular location">
    <subcellularLocation>
        <location evidence="1">Cell membrane</location>
        <topology evidence="1">Multi-pass membrane protein</topology>
    </subcellularLocation>
</comment>
<dbReference type="AlphaFoldDB" id="A0A174MR96"/>
<dbReference type="GO" id="GO:0005886">
    <property type="term" value="C:plasma membrane"/>
    <property type="evidence" value="ECO:0007669"/>
    <property type="project" value="UniProtKB-SubCell"/>
</dbReference>
<evidence type="ECO:0000313" key="10">
    <source>
        <dbReference type="EMBL" id="RGI76767.1"/>
    </source>
</evidence>
<dbReference type="PANTHER" id="PTHR30572">
    <property type="entry name" value="MEMBRANE COMPONENT OF TRANSPORTER-RELATED"/>
    <property type="match status" value="1"/>
</dbReference>
<dbReference type="GO" id="GO:0016787">
    <property type="term" value="F:hydrolase activity"/>
    <property type="evidence" value="ECO:0007669"/>
    <property type="project" value="UniProtKB-KW"/>
</dbReference>
<evidence type="ECO:0000313" key="9">
    <source>
        <dbReference type="EMBL" id="CUP37836.1"/>
    </source>
</evidence>
<keyword evidence="3 6" id="KW-0812">Transmembrane</keyword>
<name>A0A174MR96_BACUN</name>
<keyword evidence="9" id="KW-0378">Hydrolase</keyword>
<evidence type="ECO:0000256" key="4">
    <source>
        <dbReference type="ARBA" id="ARBA00022989"/>
    </source>
</evidence>
<sequence length="439" mass="49853">MIKVYLKQAWELLKQNKLFSMLYIVGTGLAIAMTMVMAMVYYVKIAPVYPEVNRLNTLYLTSCKMESGTEGNKSQYQWAVSYKALQEWFYPTKNALCVSAQLDDRAFQNSYIQSADLSGDFPVKVKLTDPDFFRIYRFHFLEGSPFTASDLASGLCTAVITDELSRRLFGTTEGVVGRSFRLDYTDYRVCGVIRSGSYLMRNSYSQVYLPYSVVSGYREPKYDMDYLGAFSVTFQVKDGEQGDALRAELKEIARKENLMHPDEWKVEFWEQPASHLLRVFQTFASEEFDVWATVRYFLLVLLVLLLVPALNLSGMIGSRMESRLAEMGVRKSFGAGRGALLRQVMWENLLLTLLGGALGLMLAWLSLYAAREWVFTVFDRWSSVIPDGVDVKVSGEMLFAPLVFAAALLLCVVLNMLSALVPAWHSLRHPIVNSLNEKR</sequence>
<dbReference type="PANTHER" id="PTHR30572:SF18">
    <property type="entry name" value="ABC-TYPE MACROLIDE FAMILY EXPORT SYSTEM PERMEASE COMPONENT 2"/>
    <property type="match status" value="1"/>
</dbReference>
<evidence type="ECO:0000256" key="5">
    <source>
        <dbReference type="ARBA" id="ARBA00023136"/>
    </source>
</evidence>
<dbReference type="GO" id="GO:0022857">
    <property type="term" value="F:transmembrane transporter activity"/>
    <property type="evidence" value="ECO:0007669"/>
    <property type="project" value="TreeGrafter"/>
</dbReference>
<dbReference type="RefSeq" id="WP_016274397.1">
    <property type="nucleotide sequence ID" value="NZ_CYZF01000011.1"/>
</dbReference>
<organism evidence="9 11">
    <name type="scientific">Bacteroides uniformis</name>
    <dbReference type="NCBI Taxonomy" id="820"/>
    <lineage>
        <taxon>Bacteria</taxon>
        <taxon>Pseudomonadati</taxon>
        <taxon>Bacteroidota</taxon>
        <taxon>Bacteroidia</taxon>
        <taxon>Bacteroidales</taxon>
        <taxon>Bacteroidaceae</taxon>
        <taxon>Bacteroides</taxon>
    </lineage>
</organism>
<evidence type="ECO:0000256" key="2">
    <source>
        <dbReference type="ARBA" id="ARBA00022475"/>
    </source>
</evidence>